<accession>A0ABT4B579</accession>
<keyword evidence="2" id="KW-0812">Transmembrane</keyword>
<organism evidence="4 5">
    <name type="scientific">Paractinoplanes pyxinae</name>
    <dbReference type="NCBI Taxonomy" id="2997416"/>
    <lineage>
        <taxon>Bacteria</taxon>
        <taxon>Bacillati</taxon>
        <taxon>Actinomycetota</taxon>
        <taxon>Actinomycetes</taxon>
        <taxon>Micromonosporales</taxon>
        <taxon>Micromonosporaceae</taxon>
        <taxon>Paractinoplanes</taxon>
    </lineage>
</organism>
<evidence type="ECO:0000256" key="2">
    <source>
        <dbReference type="SAM" id="Phobius"/>
    </source>
</evidence>
<gene>
    <name evidence="4" type="ORF">OWR29_26940</name>
</gene>
<evidence type="ECO:0000256" key="3">
    <source>
        <dbReference type="SAM" id="SignalP"/>
    </source>
</evidence>
<sequence>MKHLIRALSAVAVTAATIALPSTAQAAAAEPEPQLVALTNASAGDLQTYRPFQKGQTLAVAAGIANVGATPVRGVVVDLYVSGEMELPRDWTNCEYYGDDIVNGAWCEFDTDLQAATSYLLAPLTIAGKADASRIKYPHTLNFSWYPKSYAAENGGISGLARNAASQEGREPVRGTKTPLTLQKANLPLPTGEGSNNPRGSVGFYFVLRTPTPTSTSPTPPPPGSPMPTVPSDAPEPTETVTTEPTPTPTSATPSTPTTTAPPTTEPTAGPAAPADPADGEGGGGGLALTGSNTALVAGGGLVLLLAGAGGFLVARRRRTKFVA</sequence>
<dbReference type="Proteomes" id="UP001151002">
    <property type="component" value="Unassembled WGS sequence"/>
</dbReference>
<feature type="region of interest" description="Disordered" evidence="1">
    <location>
        <begin position="162"/>
        <end position="286"/>
    </location>
</feature>
<feature type="transmembrane region" description="Helical" evidence="2">
    <location>
        <begin position="295"/>
        <end position="315"/>
    </location>
</feature>
<feature type="compositionally biased region" description="Pro residues" evidence="1">
    <location>
        <begin position="218"/>
        <end position="229"/>
    </location>
</feature>
<evidence type="ECO:0008006" key="6">
    <source>
        <dbReference type="Google" id="ProtNLM"/>
    </source>
</evidence>
<reference evidence="4" key="1">
    <citation type="submission" date="2022-11" db="EMBL/GenBank/DDBJ databases">
        <authorList>
            <person name="Somphong A."/>
            <person name="Phongsopitanun W."/>
        </authorList>
    </citation>
    <scope>NUCLEOTIDE SEQUENCE</scope>
    <source>
        <strain evidence="4">Pm04-4</strain>
    </source>
</reference>
<keyword evidence="2" id="KW-1133">Transmembrane helix</keyword>
<evidence type="ECO:0000256" key="1">
    <source>
        <dbReference type="SAM" id="MobiDB-lite"/>
    </source>
</evidence>
<comment type="caution">
    <text evidence="4">The sequence shown here is derived from an EMBL/GenBank/DDBJ whole genome shotgun (WGS) entry which is preliminary data.</text>
</comment>
<keyword evidence="3" id="KW-0732">Signal</keyword>
<name>A0ABT4B579_9ACTN</name>
<evidence type="ECO:0000313" key="4">
    <source>
        <dbReference type="EMBL" id="MCY1141649.1"/>
    </source>
</evidence>
<proteinExistence type="predicted"/>
<feature type="signal peptide" evidence="3">
    <location>
        <begin position="1"/>
        <end position="26"/>
    </location>
</feature>
<dbReference type="EMBL" id="JAPNTZ010000009">
    <property type="protein sequence ID" value="MCY1141649.1"/>
    <property type="molecule type" value="Genomic_DNA"/>
</dbReference>
<evidence type="ECO:0000313" key="5">
    <source>
        <dbReference type="Proteomes" id="UP001151002"/>
    </source>
</evidence>
<keyword evidence="2" id="KW-0472">Membrane</keyword>
<dbReference type="RefSeq" id="WP_267566040.1">
    <property type="nucleotide sequence ID" value="NZ_JAPNTZ010000009.1"/>
</dbReference>
<feature type="chain" id="PRO_5047137034" description="Gram-positive cocci surface proteins LPxTG domain-containing protein" evidence="3">
    <location>
        <begin position="27"/>
        <end position="324"/>
    </location>
</feature>
<protein>
    <recommendedName>
        <fullName evidence="6">Gram-positive cocci surface proteins LPxTG domain-containing protein</fullName>
    </recommendedName>
</protein>
<keyword evidence="5" id="KW-1185">Reference proteome</keyword>
<feature type="compositionally biased region" description="Low complexity" evidence="1">
    <location>
        <begin position="230"/>
        <end position="277"/>
    </location>
</feature>